<gene>
    <name evidence="2" type="ORF">WMO66_00665</name>
</gene>
<dbReference type="Proteomes" id="UP001491552">
    <property type="component" value="Unassembled WGS sequence"/>
</dbReference>
<dbReference type="Pfam" id="PF03780">
    <property type="entry name" value="Asp23"/>
    <property type="match status" value="1"/>
</dbReference>
<evidence type="ECO:0000256" key="1">
    <source>
        <dbReference type="ARBA" id="ARBA00005721"/>
    </source>
</evidence>
<dbReference type="PANTHER" id="PTHR34297">
    <property type="entry name" value="HYPOTHETICAL CYTOSOLIC PROTEIN-RELATED"/>
    <property type="match status" value="1"/>
</dbReference>
<proteinExistence type="inferred from homology"/>
<accession>A0ABV1G2X5</accession>
<dbReference type="InterPro" id="IPR005531">
    <property type="entry name" value="Asp23"/>
</dbReference>
<keyword evidence="3" id="KW-1185">Reference proteome</keyword>
<name>A0ABV1G2X5_9FIRM</name>
<comment type="caution">
    <text evidence="2">The sequence shown here is derived from an EMBL/GenBank/DDBJ whole genome shotgun (WGS) entry which is preliminary data.</text>
</comment>
<dbReference type="EMBL" id="JBBMFF010000053">
    <property type="protein sequence ID" value="MEQ2509767.1"/>
    <property type="molecule type" value="Genomic_DNA"/>
</dbReference>
<comment type="similarity">
    <text evidence="1">Belongs to the asp23 family.</text>
</comment>
<dbReference type="RefSeq" id="WP_349134478.1">
    <property type="nucleotide sequence ID" value="NZ_JBBMFF010000053.1"/>
</dbReference>
<reference evidence="2 3" key="1">
    <citation type="submission" date="2024-03" db="EMBL/GenBank/DDBJ databases">
        <title>Human intestinal bacterial collection.</title>
        <authorList>
            <person name="Pauvert C."/>
            <person name="Hitch T.C.A."/>
            <person name="Clavel T."/>
        </authorList>
    </citation>
    <scope>NUCLEOTIDE SEQUENCE [LARGE SCALE GENOMIC DNA]</scope>
    <source>
        <strain evidence="2 3">CLA-AA-H192</strain>
    </source>
</reference>
<organism evidence="2 3">
    <name type="scientific">Faecousia intestinalis</name>
    <dbReference type="NCBI Taxonomy" id="3133167"/>
    <lineage>
        <taxon>Bacteria</taxon>
        <taxon>Bacillati</taxon>
        <taxon>Bacillota</taxon>
        <taxon>Clostridia</taxon>
        <taxon>Eubacteriales</taxon>
        <taxon>Oscillospiraceae</taxon>
        <taxon>Faecousia</taxon>
    </lineage>
</organism>
<sequence>MIRRQNELGEIAVSNNVYTYIAGSAATNCFGVKGMAIRSMKDGLVHLLRRESLAKGVLVRTKEDGTISVDLHIIVDQGVNIPALGSSILNEVRYVVSQQTETEIREVNILVDSMMTD</sequence>
<dbReference type="PANTHER" id="PTHR34297:SF2">
    <property type="entry name" value="ASP23_GLS24 FAMILY ENVELOPE STRESS RESPONSE PROTEIN"/>
    <property type="match status" value="1"/>
</dbReference>
<evidence type="ECO:0000313" key="2">
    <source>
        <dbReference type="EMBL" id="MEQ2509767.1"/>
    </source>
</evidence>
<protein>
    <submittedName>
        <fullName evidence="2">Asp23/Gls24 family envelope stress response protein</fullName>
    </submittedName>
</protein>
<evidence type="ECO:0000313" key="3">
    <source>
        <dbReference type="Proteomes" id="UP001491552"/>
    </source>
</evidence>